<name>X1EPZ2_9ZZZZ</name>
<protein>
    <submittedName>
        <fullName evidence="1">Uncharacterized protein</fullName>
    </submittedName>
</protein>
<gene>
    <name evidence="1" type="ORF">S03H2_10334</name>
</gene>
<organism evidence="1">
    <name type="scientific">marine sediment metagenome</name>
    <dbReference type="NCBI Taxonomy" id="412755"/>
    <lineage>
        <taxon>unclassified sequences</taxon>
        <taxon>metagenomes</taxon>
        <taxon>ecological metagenomes</taxon>
    </lineage>
</organism>
<proteinExistence type="predicted"/>
<dbReference type="EMBL" id="BARU01005321">
    <property type="protein sequence ID" value="GAH34642.1"/>
    <property type="molecule type" value="Genomic_DNA"/>
</dbReference>
<dbReference type="AlphaFoldDB" id="X1EPZ2"/>
<accession>X1EPZ2</accession>
<reference evidence="1" key="1">
    <citation type="journal article" date="2014" name="Front. Microbiol.">
        <title>High frequency of phylogenetically diverse reductive dehalogenase-homologous genes in deep subseafloor sedimentary metagenomes.</title>
        <authorList>
            <person name="Kawai M."/>
            <person name="Futagami T."/>
            <person name="Toyoda A."/>
            <person name="Takaki Y."/>
            <person name="Nishi S."/>
            <person name="Hori S."/>
            <person name="Arai W."/>
            <person name="Tsubouchi T."/>
            <person name="Morono Y."/>
            <person name="Uchiyama I."/>
            <person name="Ito T."/>
            <person name="Fujiyama A."/>
            <person name="Inagaki F."/>
            <person name="Takami H."/>
        </authorList>
    </citation>
    <scope>NUCLEOTIDE SEQUENCE</scope>
    <source>
        <strain evidence="1">Expedition CK06-06</strain>
    </source>
</reference>
<evidence type="ECO:0000313" key="1">
    <source>
        <dbReference type="EMBL" id="GAH34642.1"/>
    </source>
</evidence>
<sequence>PKWYTDIEMESLPVPLEKGDKIQWEERLSPVLDITKTGWIRDIKIGSFTTTYVCVLP</sequence>
<feature type="non-terminal residue" evidence="1">
    <location>
        <position position="1"/>
    </location>
</feature>
<comment type="caution">
    <text evidence="1">The sequence shown here is derived from an EMBL/GenBank/DDBJ whole genome shotgun (WGS) entry which is preliminary data.</text>
</comment>